<gene>
    <name evidence="2" type="ORF">DDY73_08600</name>
</gene>
<dbReference type="AlphaFoldDB" id="A0A316R0V2"/>
<proteinExistence type="predicted"/>
<feature type="chain" id="PRO_5030062728" description="Outer membrane protein beta-barrel domain-containing protein" evidence="1">
    <location>
        <begin position="25"/>
        <end position="199"/>
    </location>
</feature>
<organism evidence="2 3">
    <name type="scientific">Coprobacter fastidiosus</name>
    <dbReference type="NCBI Taxonomy" id="1099853"/>
    <lineage>
        <taxon>Bacteria</taxon>
        <taxon>Pseudomonadati</taxon>
        <taxon>Bacteroidota</taxon>
        <taxon>Bacteroidia</taxon>
        <taxon>Bacteroidales</taxon>
        <taxon>Barnesiellaceae</taxon>
        <taxon>Coprobacter</taxon>
    </lineage>
</organism>
<reference evidence="2 3" key="1">
    <citation type="journal article" date="2018" name="Nat. Biotechnol.">
        <title>A standardized bacterial taxonomy based on genome phylogeny substantially revises the tree of life.</title>
        <authorList>
            <person name="Parks D.H."/>
            <person name="Chuvochina M."/>
            <person name="Waite D.W."/>
            <person name="Rinke C."/>
            <person name="Skarshewski A."/>
            <person name="Chaumeil P.A."/>
            <person name="Hugenholtz P."/>
        </authorList>
    </citation>
    <scope>NUCLEOTIDE SEQUENCE [LARGE SCALE GENOMIC DNA]</scope>
    <source>
        <strain evidence="2">UBA11482</strain>
    </source>
</reference>
<evidence type="ECO:0008006" key="4">
    <source>
        <dbReference type="Google" id="ProtNLM"/>
    </source>
</evidence>
<feature type="signal peptide" evidence="1">
    <location>
        <begin position="1"/>
        <end position="24"/>
    </location>
</feature>
<name>A0A316R0V2_9BACT</name>
<accession>A0A316R0V2</accession>
<evidence type="ECO:0000313" key="2">
    <source>
        <dbReference type="EMBL" id="HBJ09052.1"/>
    </source>
</evidence>
<sequence length="199" mass="22508">MSKKNYLLFILTITAILYSSVTNAQEVKERAMVVYSKKTKEHSKAKTFAAFTDFGTSLFMRQDPAYPDLSECNASLDLDISYGYFINSYFYIGPGAGIRAYFRENFTMFPIFGELRGCWKRTFIYGKGGFSLSTSGNNDRGGAYASIGLGVNFISKTKYKLFLSMGYEFQDHRRKDTSVLRKEILTGKNGIAIRIGTQF</sequence>
<protein>
    <recommendedName>
        <fullName evidence="4">Outer membrane protein beta-barrel domain-containing protein</fullName>
    </recommendedName>
</protein>
<dbReference type="RefSeq" id="WP_022389703.1">
    <property type="nucleotide sequence ID" value="NZ_CAUAJF010000120.1"/>
</dbReference>
<dbReference type="EMBL" id="DNWC01000110">
    <property type="protein sequence ID" value="HBJ09052.1"/>
    <property type="molecule type" value="Genomic_DNA"/>
</dbReference>
<evidence type="ECO:0000313" key="3">
    <source>
        <dbReference type="Proteomes" id="UP000262954"/>
    </source>
</evidence>
<keyword evidence="1" id="KW-0732">Signal</keyword>
<dbReference type="Proteomes" id="UP000262954">
    <property type="component" value="Unassembled WGS sequence"/>
</dbReference>
<comment type="caution">
    <text evidence="2">The sequence shown here is derived from an EMBL/GenBank/DDBJ whole genome shotgun (WGS) entry which is preliminary data.</text>
</comment>
<evidence type="ECO:0000256" key="1">
    <source>
        <dbReference type="SAM" id="SignalP"/>
    </source>
</evidence>